<proteinExistence type="predicted"/>
<organism evidence="1">
    <name type="scientific">marine sediment metagenome</name>
    <dbReference type="NCBI Taxonomy" id="412755"/>
    <lineage>
        <taxon>unclassified sequences</taxon>
        <taxon>metagenomes</taxon>
        <taxon>ecological metagenomes</taxon>
    </lineage>
</organism>
<reference evidence="1" key="1">
    <citation type="journal article" date="2015" name="Nature">
        <title>Complex archaea that bridge the gap between prokaryotes and eukaryotes.</title>
        <authorList>
            <person name="Spang A."/>
            <person name="Saw J.H."/>
            <person name="Jorgensen S.L."/>
            <person name="Zaremba-Niedzwiedzka K."/>
            <person name="Martijn J."/>
            <person name="Lind A.E."/>
            <person name="van Eijk R."/>
            <person name="Schleper C."/>
            <person name="Guy L."/>
            <person name="Ettema T.J."/>
        </authorList>
    </citation>
    <scope>NUCLEOTIDE SEQUENCE</scope>
</reference>
<evidence type="ECO:0000313" key="1">
    <source>
        <dbReference type="EMBL" id="KKL99562.1"/>
    </source>
</evidence>
<sequence length="101" mass="12089">MIKHEIYKILTNLINLDDLVKRKTLEFESIGVLDLTFEFIRFDEQNRLIIAIANYDKEEVIYILDPKIFHTTIHYLQNFLKSFISINSINCRWLLMLINPS</sequence>
<dbReference type="EMBL" id="LAZR01017645">
    <property type="protein sequence ID" value="KKL99562.1"/>
    <property type="molecule type" value="Genomic_DNA"/>
</dbReference>
<gene>
    <name evidence="1" type="ORF">LCGC14_1813150</name>
</gene>
<accession>A0A0F9JKR8</accession>
<dbReference type="AlphaFoldDB" id="A0A0F9JKR8"/>
<protein>
    <submittedName>
        <fullName evidence="1">Uncharacterized protein</fullName>
    </submittedName>
</protein>
<name>A0A0F9JKR8_9ZZZZ</name>
<comment type="caution">
    <text evidence="1">The sequence shown here is derived from an EMBL/GenBank/DDBJ whole genome shotgun (WGS) entry which is preliminary data.</text>
</comment>